<dbReference type="AlphaFoldDB" id="A0A1N6WJP7"/>
<dbReference type="Proteomes" id="UP000241788">
    <property type="component" value="Unassembled WGS sequence"/>
</dbReference>
<evidence type="ECO:0000313" key="2">
    <source>
        <dbReference type="EMBL" id="SIQ90226.1"/>
    </source>
</evidence>
<dbReference type="RefSeq" id="WP_076587879.1">
    <property type="nucleotide sequence ID" value="NZ_FTLW01000004.1"/>
</dbReference>
<evidence type="ECO:0000313" key="3">
    <source>
        <dbReference type="Proteomes" id="UP000241788"/>
    </source>
</evidence>
<feature type="chain" id="PRO_5012907454" description="Outer membrane lipoprotein-sorting protein" evidence="1">
    <location>
        <begin position="24"/>
        <end position="250"/>
    </location>
</feature>
<feature type="signal peptide" evidence="1">
    <location>
        <begin position="1"/>
        <end position="23"/>
    </location>
</feature>
<accession>A0A1N6WJP7</accession>
<evidence type="ECO:0000256" key="1">
    <source>
        <dbReference type="SAM" id="SignalP"/>
    </source>
</evidence>
<keyword evidence="1" id="KW-0732">Signal</keyword>
<proteinExistence type="predicted"/>
<evidence type="ECO:0008006" key="4">
    <source>
        <dbReference type="Google" id="ProtNLM"/>
    </source>
</evidence>
<dbReference type="STRING" id="1604334.SAMN05421546_2080"/>
<organism evidence="2 3">
    <name type="scientific">Solilutibacter tolerans</name>
    <dbReference type="NCBI Taxonomy" id="1604334"/>
    <lineage>
        <taxon>Bacteria</taxon>
        <taxon>Pseudomonadati</taxon>
        <taxon>Pseudomonadota</taxon>
        <taxon>Gammaproteobacteria</taxon>
        <taxon>Lysobacterales</taxon>
        <taxon>Lysobacteraceae</taxon>
        <taxon>Solilutibacter</taxon>
    </lineage>
</organism>
<name>A0A1N6WJP7_9GAMM</name>
<dbReference type="EMBL" id="FTLW01000004">
    <property type="protein sequence ID" value="SIQ90226.1"/>
    <property type="molecule type" value="Genomic_DNA"/>
</dbReference>
<sequence length="250" mass="27244">MQTKTLLLLSGLIAASTALISHADATPASKGTRPVMTVQAQPIRETANPTSRTEGREAAESALAGALVGIATDQFEGERIELMLDTVDMDAVSPRDRKVTGTGLLKVGNDLEWLPFRYRALYDTETQTAGWASITLGNHDAGGEEVALHDTVLTTLSDATSDKMRNEFPQQAVALDWSTAQRLNSGRYQRYLVHGAARFDAQEPTQLLVEGLYDPLRKRWVSVNYELGNTGHWVFGDGTTATLVPVSEDR</sequence>
<dbReference type="OrthoDB" id="6019292at2"/>
<gene>
    <name evidence="2" type="ORF">SAMN05421546_2080</name>
</gene>
<keyword evidence="3" id="KW-1185">Reference proteome</keyword>
<reference evidence="3" key="1">
    <citation type="submission" date="2017-01" db="EMBL/GenBank/DDBJ databases">
        <authorList>
            <person name="Varghese N."/>
            <person name="Submissions S."/>
        </authorList>
    </citation>
    <scope>NUCLEOTIDE SEQUENCE [LARGE SCALE GENOMIC DNA]</scope>
    <source>
        <strain evidence="3">UM1</strain>
    </source>
</reference>
<protein>
    <recommendedName>
        <fullName evidence="4">Outer membrane lipoprotein-sorting protein</fullName>
    </recommendedName>
</protein>